<dbReference type="PANTHER" id="PTHR34365:SF7">
    <property type="entry name" value="GLYCINE-RICH DOMAIN-CONTAINING PROTEIN 1"/>
    <property type="match status" value="1"/>
</dbReference>
<dbReference type="OrthoDB" id="432064at2759"/>
<dbReference type="Proteomes" id="UP000604046">
    <property type="component" value="Unassembled WGS sequence"/>
</dbReference>
<proteinExistence type="predicted"/>
<name>A0A812QHR4_9DINO</name>
<dbReference type="InterPro" id="IPR009836">
    <property type="entry name" value="GRDP-like"/>
</dbReference>
<sequence length="711" mass="78203">MAAAGPFRPRRLPVLLFAGFAAAAFPSCGFLCARTQAPVSTRVRRKAVEELVLVSTLAASSAALWQSGAELLEGLVQDSPSEPAPEFLAAANSPDQVMIGAAGLLRTVGRKTQFTSKVDLISASLNMIGFLREVEKHPCLYYNERILREAVRRYENIWLPLLAKVGPEGLLLIPPLDVEWVWHCHMLCPTSYAQDTSAVVGTMPDHRMLPRDGHYKANARLQWEKDVDLHLPLLEAASETKPSSKIKYDIIAAAARQAAFHYQVAVMPQYQDRFFLRTAADRYLNKFLYLKLCHPESVLVPTYDIDCIWHAHMLHPQQYAEETPALCGQLVPHDDSLNDRCHGGHLEQQWIMTQRAWKDEFGEDGPDIRGGMFRGIATLEERQQKQQQEQTLQICAGGSFNIARGDNYAFLPDHHISWLHRQGLRLDECSRRFSCARDLAAQVVHGTANGRRRSFMEVVRLGTSCPLVTAHTADLPARKQLSLFSGCPSLAESEQALILRVASEDVGVLVGHWKKFSGLREVPGHLVVKLFSLKRMRSVRVRSLGQEQPSVPPTFHIPLGELGVAGCTALAEIDLAKAEVRGISTGAESAVSYGFALALAMLHVSVQPRIGVRPDPPEARDAPRSRDAHGPFVYPELTLEHQRFDMLRAAGGQGFSGYQYDAPEGTEGMGGSESADAGGCGACGTGGGHLGQTWKSNVFEFFAGGPKIIRV</sequence>
<organism evidence="1 2">
    <name type="scientific">Symbiodinium natans</name>
    <dbReference type="NCBI Taxonomy" id="878477"/>
    <lineage>
        <taxon>Eukaryota</taxon>
        <taxon>Sar</taxon>
        <taxon>Alveolata</taxon>
        <taxon>Dinophyceae</taxon>
        <taxon>Suessiales</taxon>
        <taxon>Symbiodiniaceae</taxon>
        <taxon>Symbiodinium</taxon>
    </lineage>
</organism>
<protein>
    <submittedName>
        <fullName evidence="1">GRDP1 protein</fullName>
    </submittedName>
</protein>
<keyword evidence="2" id="KW-1185">Reference proteome</keyword>
<evidence type="ECO:0000313" key="1">
    <source>
        <dbReference type="EMBL" id="CAE7374349.1"/>
    </source>
</evidence>
<reference evidence="1" key="1">
    <citation type="submission" date="2021-02" db="EMBL/GenBank/DDBJ databases">
        <authorList>
            <person name="Dougan E. K."/>
            <person name="Rhodes N."/>
            <person name="Thang M."/>
            <person name="Chan C."/>
        </authorList>
    </citation>
    <scope>NUCLEOTIDE SEQUENCE</scope>
</reference>
<accession>A0A812QHR4</accession>
<dbReference type="EMBL" id="CAJNDS010002210">
    <property type="protein sequence ID" value="CAE7374349.1"/>
    <property type="molecule type" value="Genomic_DNA"/>
</dbReference>
<dbReference type="PANTHER" id="PTHR34365">
    <property type="entry name" value="ENOLASE (DUF1399)"/>
    <property type="match status" value="1"/>
</dbReference>
<gene>
    <name evidence="1" type="primary">GRDP1</name>
    <name evidence="1" type="ORF">SNAT2548_LOCUS20452</name>
</gene>
<dbReference type="Pfam" id="PF07173">
    <property type="entry name" value="GRDP-like"/>
    <property type="match status" value="2"/>
</dbReference>
<evidence type="ECO:0000313" key="2">
    <source>
        <dbReference type="Proteomes" id="UP000604046"/>
    </source>
</evidence>
<comment type="caution">
    <text evidence="1">The sequence shown here is derived from an EMBL/GenBank/DDBJ whole genome shotgun (WGS) entry which is preliminary data.</text>
</comment>
<dbReference type="AlphaFoldDB" id="A0A812QHR4"/>